<evidence type="ECO:0000259" key="8">
    <source>
        <dbReference type="Pfam" id="PF01545"/>
    </source>
</evidence>
<feature type="transmembrane region" description="Helical" evidence="7">
    <location>
        <begin position="110"/>
        <end position="127"/>
    </location>
</feature>
<dbReference type="GO" id="GO:0005886">
    <property type="term" value="C:plasma membrane"/>
    <property type="evidence" value="ECO:0007669"/>
    <property type="project" value="TreeGrafter"/>
</dbReference>
<proteinExistence type="inferred from homology"/>
<dbReference type="Pfam" id="PF16916">
    <property type="entry name" value="ZT_dimer"/>
    <property type="match status" value="3"/>
</dbReference>
<dbReference type="InterPro" id="IPR036837">
    <property type="entry name" value="Cation_efflux_CTD_sf"/>
</dbReference>
<evidence type="ECO:0000256" key="1">
    <source>
        <dbReference type="ARBA" id="ARBA00004141"/>
    </source>
</evidence>
<feature type="domain" description="Cation efflux protein cytoplasmic" evidence="9">
    <location>
        <begin position="383"/>
        <end position="453"/>
    </location>
</feature>
<dbReference type="NCBIfam" id="TIGR01297">
    <property type="entry name" value="CDF"/>
    <property type="match status" value="1"/>
</dbReference>
<feature type="transmembrane region" description="Helical" evidence="7">
    <location>
        <begin position="12"/>
        <end position="33"/>
    </location>
</feature>
<reference evidence="10 11" key="1">
    <citation type="journal article" date="2017" name="Water Res.">
        <title>Comammox in drinking water systems.</title>
        <authorList>
            <person name="Wang Y."/>
            <person name="Ma L."/>
            <person name="Mao Y."/>
            <person name="Jiang X."/>
            <person name="Xia Y."/>
            <person name="Yu K."/>
            <person name="Li B."/>
            <person name="Zhang T."/>
        </authorList>
    </citation>
    <scope>NUCLEOTIDE SEQUENCE [LARGE SCALE GENOMIC DNA]</scope>
    <source>
        <strain evidence="10">SG_bin8</strain>
    </source>
</reference>
<evidence type="ECO:0000313" key="11">
    <source>
        <dbReference type="Proteomes" id="UP000192872"/>
    </source>
</evidence>
<dbReference type="GO" id="GO:0015341">
    <property type="term" value="F:zinc efflux antiporter activity"/>
    <property type="evidence" value="ECO:0007669"/>
    <property type="project" value="TreeGrafter"/>
</dbReference>
<feature type="domain" description="Cation efflux protein transmembrane" evidence="8">
    <location>
        <begin position="10"/>
        <end position="203"/>
    </location>
</feature>
<dbReference type="GO" id="GO:0006882">
    <property type="term" value="P:intracellular zinc ion homeostasis"/>
    <property type="evidence" value="ECO:0007669"/>
    <property type="project" value="TreeGrafter"/>
</dbReference>
<dbReference type="InterPro" id="IPR002524">
    <property type="entry name" value="Cation_efflux"/>
</dbReference>
<organism evidence="10 11">
    <name type="scientific">Candidatus Raskinella chloraquaticus</name>
    <dbReference type="NCBI Taxonomy" id="1951219"/>
    <lineage>
        <taxon>Bacteria</taxon>
        <taxon>Pseudomonadati</taxon>
        <taxon>Pseudomonadota</taxon>
        <taxon>Alphaproteobacteria</taxon>
        <taxon>Hyphomicrobiales</taxon>
        <taxon>Phreatobacteraceae</taxon>
        <taxon>Candidatus Raskinella</taxon>
    </lineage>
</organism>
<evidence type="ECO:0000256" key="6">
    <source>
        <dbReference type="ARBA" id="ARBA00023136"/>
    </source>
</evidence>
<gene>
    <name evidence="10" type="ORF">A4S15_09715</name>
</gene>
<keyword evidence="4 7" id="KW-0812">Transmembrane</keyword>
<dbReference type="Gene3D" id="1.20.1510.10">
    <property type="entry name" value="Cation efflux protein transmembrane domain"/>
    <property type="match status" value="1"/>
</dbReference>
<dbReference type="AlphaFoldDB" id="A0A1W9HXC3"/>
<accession>A0A1W9HXC3</accession>
<evidence type="ECO:0000256" key="5">
    <source>
        <dbReference type="ARBA" id="ARBA00022989"/>
    </source>
</evidence>
<evidence type="ECO:0000313" key="10">
    <source>
        <dbReference type="EMBL" id="OQW52083.1"/>
    </source>
</evidence>
<dbReference type="STRING" id="1827387.A4S15_09715"/>
<dbReference type="InterPro" id="IPR050291">
    <property type="entry name" value="CDF_Transporter"/>
</dbReference>
<dbReference type="GO" id="GO:0015093">
    <property type="term" value="F:ferrous iron transmembrane transporter activity"/>
    <property type="evidence" value="ECO:0007669"/>
    <property type="project" value="TreeGrafter"/>
</dbReference>
<evidence type="ECO:0000256" key="3">
    <source>
        <dbReference type="ARBA" id="ARBA00022448"/>
    </source>
</evidence>
<dbReference type="PANTHER" id="PTHR43840:SF15">
    <property type="entry name" value="MITOCHONDRIAL METAL TRANSPORTER 1-RELATED"/>
    <property type="match status" value="1"/>
</dbReference>
<dbReference type="RefSeq" id="WP_376799703.1">
    <property type="nucleotide sequence ID" value="NZ_DBNB01000033.1"/>
</dbReference>
<feature type="transmembrane region" description="Helical" evidence="7">
    <location>
        <begin position="148"/>
        <end position="171"/>
    </location>
</feature>
<evidence type="ECO:0008006" key="12">
    <source>
        <dbReference type="Google" id="ProtNLM"/>
    </source>
</evidence>
<sequence length="461" mass="49077">MSGAKERIALTSIAASAALTIGKFVAALLSGSLALLSEALHGLIDTAATIMTWLAVRFGDKPADDDHQFGHGKIESIAALVEVGLLIALAAGVAYEGIRRLFGAASDVEASPLAIGVLVVSIIVDFFRARALNKVAKETDSHALEADALHFSTDMWSSAFVIVGLVAVGAGFPQGDALAALVVSMTIAIAAWMLGKRTIDALMDAAPTGAADSVRQAAQSVRGVIEVEQVRTRKVGATLFADVTVAVPRMLPLDKVAQVKSQIVAAVRAEIPGAEMTVTTHPRALDDESLLERVLLIAATRRVPVHHVTVQQIEEHLAVACDIEVDGRMSLEAAHVIASRFEAALRDEFGAQTEVETHIEPLDPHGIRGRDVMEEERASLATAITAAARAHPMLGDIHDVRVRETAKGRVVHFHCLADPKHTVAEVHQVIDAFEHDIRRIDPGIVRVVSHAEPRRGDAARP</sequence>
<dbReference type="Gene3D" id="3.30.70.1350">
    <property type="entry name" value="Cation efflux protein, cytoplasmic domain"/>
    <property type="match status" value="3"/>
</dbReference>
<dbReference type="InterPro" id="IPR058533">
    <property type="entry name" value="Cation_efflux_TM"/>
</dbReference>
<evidence type="ECO:0000256" key="4">
    <source>
        <dbReference type="ARBA" id="ARBA00022692"/>
    </source>
</evidence>
<keyword evidence="5 7" id="KW-1133">Transmembrane helix</keyword>
<feature type="domain" description="Cation efflux protein cytoplasmic" evidence="9">
    <location>
        <begin position="212"/>
        <end position="278"/>
    </location>
</feature>
<protein>
    <recommendedName>
        <fullName evidence="12">Cation diffusion facilitator family transporter</fullName>
    </recommendedName>
</protein>
<dbReference type="GO" id="GO:0015086">
    <property type="term" value="F:cadmium ion transmembrane transporter activity"/>
    <property type="evidence" value="ECO:0007669"/>
    <property type="project" value="TreeGrafter"/>
</dbReference>
<dbReference type="PANTHER" id="PTHR43840">
    <property type="entry name" value="MITOCHONDRIAL METAL TRANSPORTER 1-RELATED"/>
    <property type="match status" value="1"/>
</dbReference>
<dbReference type="InterPro" id="IPR027470">
    <property type="entry name" value="Cation_efflux_CTD"/>
</dbReference>
<feature type="transmembrane region" description="Helical" evidence="7">
    <location>
        <begin position="77"/>
        <end position="98"/>
    </location>
</feature>
<evidence type="ECO:0000256" key="2">
    <source>
        <dbReference type="ARBA" id="ARBA00008114"/>
    </source>
</evidence>
<dbReference type="SUPFAM" id="SSF161111">
    <property type="entry name" value="Cation efflux protein transmembrane domain-like"/>
    <property type="match status" value="1"/>
</dbReference>
<comment type="similarity">
    <text evidence="2">Belongs to the cation diffusion facilitator (CDF) transporter (TC 2.A.4) family.</text>
</comment>
<dbReference type="EMBL" id="LWDL01000016">
    <property type="protein sequence ID" value="OQW52083.1"/>
    <property type="molecule type" value="Genomic_DNA"/>
</dbReference>
<feature type="transmembrane region" description="Helical" evidence="7">
    <location>
        <begin position="177"/>
        <end position="195"/>
    </location>
</feature>
<keyword evidence="6 7" id="KW-0472">Membrane</keyword>
<dbReference type="SUPFAM" id="SSF160240">
    <property type="entry name" value="Cation efflux protein cytoplasmic domain-like"/>
    <property type="match status" value="3"/>
</dbReference>
<feature type="domain" description="Cation efflux protein cytoplasmic" evidence="9">
    <location>
        <begin position="305"/>
        <end position="361"/>
    </location>
</feature>
<comment type="subcellular location">
    <subcellularLocation>
        <location evidence="1">Membrane</location>
        <topology evidence="1">Multi-pass membrane protein</topology>
    </subcellularLocation>
</comment>
<dbReference type="InterPro" id="IPR027469">
    <property type="entry name" value="Cation_efflux_TMD_sf"/>
</dbReference>
<evidence type="ECO:0000259" key="9">
    <source>
        <dbReference type="Pfam" id="PF16916"/>
    </source>
</evidence>
<comment type="caution">
    <text evidence="10">The sequence shown here is derived from an EMBL/GenBank/DDBJ whole genome shotgun (WGS) entry which is preliminary data.</text>
</comment>
<dbReference type="Pfam" id="PF01545">
    <property type="entry name" value="Cation_efflux"/>
    <property type="match status" value="1"/>
</dbReference>
<name>A0A1W9HXC3_9HYPH</name>
<dbReference type="Proteomes" id="UP000192872">
    <property type="component" value="Unassembled WGS sequence"/>
</dbReference>
<evidence type="ECO:0000256" key="7">
    <source>
        <dbReference type="SAM" id="Phobius"/>
    </source>
</evidence>
<keyword evidence="3" id="KW-0813">Transport</keyword>